<dbReference type="InterPro" id="IPR016186">
    <property type="entry name" value="C-type_lectin-like/link_sf"/>
</dbReference>
<keyword evidence="2" id="KW-0472">Membrane</keyword>
<evidence type="ECO:0000313" key="3">
    <source>
        <dbReference type="EMBL" id="TWT74156.1"/>
    </source>
</evidence>
<gene>
    <name evidence="3" type="ORF">CA85_10430</name>
</gene>
<dbReference type="SUPFAM" id="SSF56436">
    <property type="entry name" value="C-type lectin-like"/>
    <property type="match status" value="1"/>
</dbReference>
<evidence type="ECO:0000313" key="4">
    <source>
        <dbReference type="Proteomes" id="UP000318053"/>
    </source>
</evidence>
<dbReference type="Gene3D" id="3.10.100.10">
    <property type="entry name" value="Mannose-Binding Protein A, subunit A"/>
    <property type="match status" value="1"/>
</dbReference>
<comment type="caution">
    <text evidence="3">The sequence shown here is derived from an EMBL/GenBank/DDBJ whole genome shotgun (WGS) entry which is preliminary data.</text>
</comment>
<feature type="region of interest" description="Disordered" evidence="1">
    <location>
        <begin position="170"/>
        <end position="288"/>
    </location>
</feature>
<dbReference type="OrthoDB" id="291302at2"/>
<dbReference type="CDD" id="cd00037">
    <property type="entry name" value="CLECT"/>
    <property type="match status" value="1"/>
</dbReference>
<dbReference type="EMBL" id="SJPK01000002">
    <property type="protein sequence ID" value="TWT74156.1"/>
    <property type="molecule type" value="Genomic_DNA"/>
</dbReference>
<dbReference type="AlphaFoldDB" id="A0A5C5YEH7"/>
<proteinExistence type="predicted"/>
<evidence type="ECO:0008006" key="5">
    <source>
        <dbReference type="Google" id="ProtNLM"/>
    </source>
</evidence>
<sequence>MIESFDPYHKLLGIPKRDQPPTFYRLLGLESFEADRDVIDAAANKQMGYLQNCCNGEHAESAERLLNEVSEARLRLLNPQKKSEYDEQLRFAQSQRQVVSDSVVPQQTSVATTPAPKRQNPVVLVDRPEKQQRRRARKTQAGGLSWLLGTIVSTTVIGVVWMMVVRRADPPNRSGTELAATQSAEAPPLPDDSALAMDTSREESAAWSTIAQAESGRSQPLPSRSLSRSADLPQSVEPVSTPMAGGSVPQSDSQQPKREFSPEERERLEGFRTMATPSEAPEAVPEQSPLIEEGETDRVQTDSRLPVPEGEPLNEAVAEIERLFSDRFQAAQTPYEKQLLGKTILDLAQETDSPTKRYAMQRTALETSVEAGDFRGAMSAIDQMQNDFAISAIEQRLEVMQRLEPVLFRPLDRVAMADKAEELIDAAIMRDDYQSAGDLCVICKKISRDLRNSESSKKFAQWMDEIETLESQHPTAVLARQRIASEPDNAKANEFLGRFLFFGKTQWHEGLQYLSRGDDPVLRELATAELQPPPNATEMAGVADRWWEIAETRGAQQMVKRTSRQRAVDLYRRAIAHGLSGLAKVAAESRIESAAEVTLRRTPNAEQGEPKRPRGVPPAAKYFNGNWYLFSEERVQQSKAVKIALQAGGRPVVVRSQAEHDFLVAHGELPLMLGLIKRDGVWYDALNQRQDFFLWDTRNRQPSTYQREVFAAIAPDTSLWHDYPPTRFYFVIEWGRE</sequence>
<protein>
    <recommendedName>
        <fullName evidence="5">J domain-containing protein</fullName>
    </recommendedName>
</protein>
<keyword evidence="2" id="KW-0812">Transmembrane</keyword>
<accession>A0A5C5YEH7</accession>
<keyword evidence="4" id="KW-1185">Reference proteome</keyword>
<name>A0A5C5YEH7_9BACT</name>
<feature type="compositionally biased region" description="Basic and acidic residues" evidence="1">
    <location>
        <begin position="255"/>
        <end position="270"/>
    </location>
</feature>
<keyword evidence="2" id="KW-1133">Transmembrane helix</keyword>
<feature type="compositionally biased region" description="Polar residues" evidence="1">
    <location>
        <begin position="173"/>
        <end position="184"/>
    </location>
</feature>
<feature type="region of interest" description="Disordered" evidence="1">
    <location>
        <begin position="598"/>
        <end position="617"/>
    </location>
</feature>
<reference evidence="3 4" key="1">
    <citation type="submission" date="2019-02" db="EMBL/GenBank/DDBJ databases">
        <title>Deep-cultivation of Planctomycetes and their phenomic and genomic characterization uncovers novel biology.</title>
        <authorList>
            <person name="Wiegand S."/>
            <person name="Jogler M."/>
            <person name="Boedeker C."/>
            <person name="Pinto D."/>
            <person name="Vollmers J."/>
            <person name="Rivas-Marin E."/>
            <person name="Kohn T."/>
            <person name="Peeters S.H."/>
            <person name="Heuer A."/>
            <person name="Rast P."/>
            <person name="Oberbeckmann S."/>
            <person name="Bunk B."/>
            <person name="Jeske O."/>
            <person name="Meyerdierks A."/>
            <person name="Storesund J.E."/>
            <person name="Kallscheuer N."/>
            <person name="Luecker S."/>
            <person name="Lage O.M."/>
            <person name="Pohl T."/>
            <person name="Merkel B.J."/>
            <person name="Hornburger P."/>
            <person name="Mueller R.-W."/>
            <person name="Bruemmer F."/>
            <person name="Labrenz M."/>
            <person name="Spormann A.M."/>
            <person name="Op Den Camp H."/>
            <person name="Overmann J."/>
            <person name="Amann R."/>
            <person name="Jetten M.S.M."/>
            <person name="Mascher T."/>
            <person name="Medema M.H."/>
            <person name="Devos D.P."/>
            <person name="Kaster A.-K."/>
            <person name="Ovreas L."/>
            <person name="Rohde M."/>
            <person name="Galperin M.Y."/>
            <person name="Jogler C."/>
        </authorList>
    </citation>
    <scope>NUCLEOTIDE SEQUENCE [LARGE SCALE GENOMIC DNA]</scope>
    <source>
        <strain evidence="3 4">CA85</strain>
    </source>
</reference>
<dbReference type="Proteomes" id="UP000318053">
    <property type="component" value="Unassembled WGS sequence"/>
</dbReference>
<organism evidence="3 4">
    <name type="scientific">Allorhodopirellula solitaria</name>
    <dbReference type="NCBI Taxonomy" id="2527987"/>
    <lineage>
        <taxon>Bacteria</taxon>
        <taxon>Pseudomonadati</taxon>
        <taxon>Planctomycetota</taxon>
        <taxon>Planctomycetia</taxon>
        <taxon>Pirellulales</taxon>
        <taxon>Pirellulaceae</taxon>
        <taxon>Allorhodopirellula</taxon>
    </lineage>
</organism>
<evidence type="ECO:0000256" key="2">
    <source>
        <dbReference type="SAM" id="Phobius"/>
    </source>
</evidence>
<evidence type="ECO:0000256" key="1">
    <source>
        <dbReference type="SAM" id="MobiDB-lite"/>
    </source>
</evidence>
<dbReference type="InterPro" id="IPR016187">
    <property type="entry name" value="CTDL_fold"/>
</dbReference>
<dbReference type="RefSeq" id="WP_146390188.1">
    <property type="nucleotide sequence ID" value="NZ_SJPK01000002.1"/>
</dbReference>
<feature type="region of interest" description="Disordered" evidence="1">
    <location>
        <begin position="102"/>
        <end position="121"/>
    </location>
</feature>
<feature type="compositionally biased region" description="Low complexity" evidence="1">
    <location>
        <begin position="215"/>
        <end position="233"/>
    </location>
</feature>
<feature type="transmembrane region" description="Helical" evidence="2">
    <location>
        <begin position="143"/>
        <end position="164"/>
    </location>
</feature>